<keyword evidence="1" id="KW-0472">Membrane</keyword>
<evidence type="ECO:0000313" key="3">
    <source>
        <dbReference type="Proteomes" id="UP000196485"/>
    </source>
</evidence>
<evidence type="ECO:0000256" key="1">
    <source>
        <dbReference type="SAM" id="Phobius"/>
    </source>
</evidence>
<protein>
    <submittedName>
        <fullName evidence="2">Uncharacterized protein</fullName>
    </submittedName>
</protein>
<reference evidence="3" key="1">
    <citation type="submission" date="2017-06" db="EMBL/GenBank/DDBJ databases">
        <authorList>
            <person name="Rodrigo-Torres L."/>
            <person name="Arahal R. D."/>
            <person name="Lucena T."/>
        </authorList>
    </citation>
    <scope>NUCLEOTIDE SEQUENCE [LARGE SCALE GENOMIC DNA]</scope>
    <source>
        <strain evidence="3">type strain: CECT 9192</strain>
    </source>
</reference>
<gene>
    <name evidence="2" type="ORF">PAQU9191_01323</name>
</gene>
<dbReference type="Proteomes" id="UP000196485">
    <property type="component" value="Unassembled WGS sequence"/>
</dbReference>
<dbReference type="EMBL" id="FYAH01000002">
    <property type="protein sequence ID" value="SMY16092.1"/>
    <property type="molecule type" value="Genomic_DNA"/>
</dbReference>
<sequence>MICTIVKNKVFSIIKNMICSIENTYHYFVNLIKENPKNSLISGVVIVVGVLFLTLIDNYKDTFINNVIPELVGVAIELVLIMIALDLIVKKQEKEKNKKIEQRSREYLRFFIINLLKNDDVFNYALSFEPKLAKYKNNRTDFLFLSKEQDFNKSVIEALKKALDSVDEKTIEIETINHIRIDLPAFHSMTPVVAQVSGEHLKVWGRIIFFMTLIENNHKDFTINMKVILTRMIDFDIETAVIYKI</sequence>
<evidence type="ECO:0000313" key="2">
    <source>
        <dbReference type="EMBL" id="SMY16092.1"/>
    </source>
</evidence>
<organism evidence="2 3">
    <name type="scientific">Photobacterium aquimaris</name>
    <dbReference type="NCBI Taxonomy" id="512643"/>
    <lineage>
        <taxon>Bacteria</taxon>
        <taxon>Pseudomonadati</taxon>
        <taxon>Pseudomonadota</taxon>
        <taxon>Gammaproteobacteria</taxon>
        <taxon>Vibrionales</taxon>
        <taxon>Vibrionaceae</taxon>
        <taxon>Photobacterium</taxon>
    </lineage>
</organism>
<feature type="transmembrane region" description="Helical" evidence="1">
    <location>
        <begin position="40"/>
        <end position="59"/>
    </location>
</feature>
<dbReference type="AlphaFoldDB" id="A0A1Y6KVL8"/>
<keyword evidence="1" id="KW-1133">Transmembrane helix</keyword>
<keyword evidence="1" id="KW-0812">Transmembrane</keyword>
<keyword evidence="3" id="KW-1185">Reference proteome</keyword>
<feature type="transmembrane region" description="Helical" evidence="1">
    <location>
        <begin position="71"/>
        <end position="89"/>
    </location>
</feature>
<proteinExistence type="predicted"/>
<accession>A0A1Y6KVL8</accession>
<dbReference type="RefSeq" id="WP_087820218.1">
    <property type="nucleotide sequence ID" value="NZ_FYAH01000002.1"/>
</dbReference>
<name>A0A1Y6KVL8_9GAMM</name>